<sequence length="191" mass="21081">MRDEIGSIEFPFSAFSINRRIATMGLHPYEGRHPDVTERTLSVGDLPPDRYTFEAPFRVPDPSPRAGGGWVAVMATETHGSPFGGPAANMGIGPLQILWVSGRGEWGFSAHWTGDSKTSLYAMYSSLAKLRAHIRPVRDIPGFRMPKEPLFSNLLKANEEEGWPLARGEVEVRNDAMQFWTEEGGAPALVI</sequence>
<reference evidence="2" key="2">
    <citation type="submission" date="2013-04" db="EMBL/GenBank/DDBJ databases">
        <title>Non-Hybrid, Finished Microbial Genome Assemblies from Long-Read SMRT Sequencing Data.</title>
        <authorList>
            <person name="Klammer A."/>
            <person name="Drake J."/>
            <person name="Heiner C."/>
            <person name="Clum A."/>
            <person name="Copeland A."/>
            <person name="Huddleston J."/>
            <person name="Eichler E."/>
            <person name="Turner S.W."/>
        </authorList>
    </citation>
    <scope>NUCLEOTIDE SEQUENCE</scope>
    <source>
        <strain evidence="2">DSM 1279</strain>
    </source>
</reference>
<dbReference type="RefSeq" id="WP_013013097.1">
    <property type="nucleotide sequence ID" value="NC_013946.1"/>
</dbReference>
<evidence type="ECO:0000313" key="2">
    <source>
        <dbReference type="EMBL" id="AGK04043.1"/>
    </source>
</evidence>
<proteinExistence type="predicted"/>
<dbReference type="Proteomes" id="UP000006655">
    <property type="component" value="Chromosome"/>
</dbReference>
<reference evidence="2 4" key="3">
    <citation type="submission" date="2013-04" db="EMBL/GenBank/DDBJ databases">
        <authorList>
            <person name="Chin J."/>
            <person name="Alexander D.H."/>
            <person name="Marks P."/>
            <person name="Korlach J."/>
            <person name="Clum A."/>
            <person name="Copeland A."/>
        </authorList>
    </citation>
    <scope>NUCLEOTIDE SEQUENCE [LARGE SCALE GENOMIC DNA]</scope>
    <source>
        <strain evidence="4">ATCC 35948 / DSM 1279 / VKM B-1258 / 21</strain>
        <strain evidence="2">DSM 1279</strain>
    </source>
</reference>
<dbReference type="KEGG" id="mre:K649_03705"/>
<dbReference type="AlphaFoldDB" id="D3PPV2"/>
<evidence type="ECO:0000313" key="4">
    <source>
        <dbReference type="Proteomes" id="UP000013026"/>
    </source>
</evidence>
<gene>
    <name evidence="1" type="ordered locus">Mrub_0813</name>
    <name evidence="2" type="ORF">K649_03705</name>
</gene>
<organism evidence="2 4">
    <name type="scientific">Meiothermus ruber (strain ATCC 35948 / DSM 1279 / VKM B-1258 / 21)</name>
    <name type="common">Thermus ruber</name>
    <dbReference type="NCBI Taxonomy" id="504728"/>
    <lineage>
        <taxon>Bacteria</taxon>
        <taxon>Thermotogati</taxon>
        <taxon>Deinococcota</taxon>
        <taxon>Deinococci</taxon>
        <taxon>Thermales</taxon>
        <taxon>Thermaceae</taxon>
        <taxon>Meiothermus</taxon>
    </lineage>
</organism>
<dbReference type="PATRIC" id="fig|504728.9.peg.767"/>
<dbReference type="KEGG" id="mrb:Mrub_0813"/>
<dbReference type="OrthoDB" id="9829435at2"/>
<reference evidence="1 3" key="1">
    <citation type="journal article" date="2010" name="Stand. Genomic Sci.">
        <title>Complete genome sequence of Meiothermus ruber type strain (21).</title>
        <authorList>
            <person name="Tindall B.J."/>
            <person name="Sikorski J."/>
            <person name="Lucas S."/>
            <person name="Goltsman E."/>
            <person name="Copeland A."/>
            <person name="Glavina Del Rio T."/>
            <person name="Nolan M."/>
            <person name="Tice H."/>
            <person name="Cheng J.F."/>
            <person name="Han C."/>
            <person name="Pitluck S."/>
            <person name="Liolios K."/>
            <person name="Ivanova N."/>
            <person name="Mavromatis K."/>
            <person name="Ovchinnikova G."/>
            <person name="Pati A."/>
            <person name="Fahnrich R."/>
            <person name="Goodwin L."/>
            <person name="Chen A."/>
            <person name="Palaniappan K."/>
            <person name="Land M."/>
            <person name="Hauser L."/>
            <person name="Chang Y.J."/>
            <person name="Jeffries C.D."/>
            <person name="Rohde M."/>
            <person name="Goker M."/>
            <person name="Woyke T."/>
            <person name="Bristow J."/>
            <person name="Eisen J.A."/>
            <person name="Markowitz V."/>
            <person name="Hugenholtz P."/>
            <person name="Kyrpides N.C."/>
            <person name="Klenk H.P."/>
            <person name="Lapidus A."/>
        </authorList>
    </citation>
    <scope>NUCLEOTIDE SEQUENCE [LARGE SCALE GENOMIC DNA]</scope>
    <source>
        <strain evidence="3">ATCC 35948 / DSM 1279 / VKM B-1258 / 21</strain>
        <strain evidence="1">DSM 1279</strain>
    </source>
</reference>
<keyword evidence="3" id="KW-1185">Reference proteome</keyword>
<name>D3PPV2_MEIRD</name>
<evidence type="ECO:0000313" key="1">
    <source>
        <dbReference type="EMBL" id="ADD27578.1"/>
    </source>
</evidence>
<dbReference type="EMBL" id="CP005385">
    <property type="protein sequence ID" value="AGK04043.1"/>
    <property type="molecule type" value="Genomic_DNA"/>
</dbReference>
<evidence type="ECO:0000313" key="3">
    <source>
        <dbReference type="Proteomes" id="UP000006655"/>
    </source>
</evidence>
<protein>
    <submittedName>
        <fullName evidence="2">Uncharacterized protein</fullName>
    </submittedName>
</protein>
<dbReference type="Proteomes" id="UP000013026">
    <property type="component" value="Chromosome"/>
</dbReference>
<accession>D3PPV2</accession>
<dbReference type="EMBL" id="CP001743">
    <property type="protein sequence ID" value="ADD27578.1"/>
    <property type="molecule type" value="Genomic_DNA"/>
</dbReference>